<dbReference type="AlphaFoldDB" id="A0A439D9W8"/>
<organism evidence="1 2">
    <name type="scientific">Xylaria grammica</name>
    <dbReference type="NCBI Taxonomy" id="363999"/>
    <lineage>
        <taxon>Eukaryota</taxon>
        <taxon>Fungi</taxon>
        <taxon>Dikarya</taxon>
        <taxon>Ascomycota</taxon>
        <taxon>Pezizomycotina</taxon>
        <taxon>Sordariomycetes</taxon>
        <taxon>Xylariomycetidae</taxon>
        <taxon>Xylariales</taxon>
        <taxon>Xylariaceae</taxon>
        <taxon>Xylaria</taxon>
    </lineage>
</organism>
<protein>
    <submittedName>
        <fullName evidence="1">Uncharacterized protein</fullName>
    </submittedName>
</protein>
<evidence type="ECO:0000313" key="2">
    <source>
        <dbReference type="Proteomes" id="UP000286045"/>
    </source>
</evidence>
<proteinExistence type="predicted"/>
<sequence>MNIGEPPPADLPDSPWAARFTRQQNSRNVFTWDNLQHSGYAPEGPRVNDPIRYLDTAGFPELGENPVTPNNEEMDKIFRTESYQNHKLRGLWTWEANTLNRWVNFGPEFGSFSGGHVTRDDPNLTQTIKSAFDRSKVKVDETRWYKFFGKDRWYDWIQTSPPATTGGLLWTVDDPRVWGELSICLELADRAFKALIEDRNPFVRKFGSNNVYKRWEDVLPSAAGYDKPPFEGARVILDLATERAVAQAKHETFQFEHIAQMSKDQWIQRLEELMSTYKWSFIDDKNLPVEALDFNPIGGMFTGMCLLNSRRLTLLLGDSITLAERCQMYYNLLVSIVHELTHGIVSARIQNNPPGQVRPNIGRGLEPFINFYGINEIGHMMESYLFGGSNVLLPVMYPIPLAVASYTMPCPLYLRYHWVPGEWMKDGAPIEVTYIPSSWTSKLVSEAFWNDQTIPQKSANFFHRPNIFTTTTPYNIGDPWHGVDPDPDDDTLVAMTDSDTAVLDSWNERYELWDNIRSGWHDFEKFKWNKSPWGLIEWRVKIDRFTVAFAQRDEVTCARIATNLTHCINWSVDRALYLRYLPRNGRDASSWWVIHCIGLLMMASMPIRTQKITKISSVADKPVTFTATPSRKAAAAGQISTVYINMPVREEEPFDIDKSLFYNQVRETGEKVNGITQMDYLGLISDVLREITLYAPMYAMWLGSIMAAQAKLYTDRRTIRTEYSGAHVARWSSKWFFEIPEYSQHIIRVANDKQYDMNWNRDTERLEYGQEGRMGDGWAHMIPRP</sequence>
<name>A0A439D9W8_9PEZI</name>
<accession>A0A439D9W8</accession>
<keyword evidence="2" id="KW-1185">Reference proteome</keyword>
<comment type="caution">
    <text evidence="1">The sequence shown here is derived from an EMBL/GenBank/DDBJ whole genome shotgun (WGS) entry which is preliminary data.</text>
</comment>
<gene>
    <name evidence="1" type="ORF">EKO27_g3889</name>
</gene>
<dbReference type="Proteomes" id="UP000286045">
    <property type="component" value="Unassembled WGS sequence"/>
</dbReference>
<evidence type="ECO:0000313" key="1">
    <source>
        <dbReference type="EMBL" id="RWA11194.1"/>
    </source>
</evidence>
<reference evidence="1 2" key="1">
    <citation type="submission" date="2018-12" db="EMBL/GenBank/DDBJ databases">
        <title>Draft genome sequence of Xylaria grammica IHI A82.</title>
        <authorList>
            <person name="Buettner E."/>
            <person name="Kellner H."/>
        </authorList>
    </citation>
    <scope>NUCLEOTIDE SEQUENCE [LARGE SCALE GENOMIC DNA]</scope>
    <source>
        <strain evidence="1 2">IHI A82</strain>
    </source>
</reference>
<dbReference type="STRING" id="363999.A0A439D9W8"/>
<dbReference type="EMBL" id="RYZI01000087">
    <property type="protein sequence ID" value="RWA11194.1"/>
    <property type="molecule type" value="Genomic_DNA"/>
</dbReference>